<reference evidence="1 2" key="1">
    <citation type="journal article" date="2018" name="Sci. Rep.">
        <title>Genomic signatures of local adaptation to the degree of environmental predictability in rotifers.</title>
        <authorList>
            <person name="Franch-Gras L."/>
            <person name="Hahn C."/>
            <person name="Garcia-Roger E.M."/>
            <person name="Carmona M.J."/>
            <person name="Serra M."/>
            <person name="Gomez A."/>
        </authorList>
    </citation>
    <scope>NUCLEOTIDE SEQUENCE [LARGE SCALE GENOMIC DNA]</scope>
    <source>
        <strain evidence="1">HYR1</strain>
    </source>
</reference>
<sequence>MKTLFICPLRSRNFHKELREPKLELLTACRNCVKEWIDSIRIIVEKSECFVTKLNLRLLSKYLPKFDQFSDNFPMITAYIPIYQQSLNLMDLEQIEKLKAGQVNFEIRSMPVLDGAQPRQIDAKLLALVDLSSNLMCYSGLLNANVDLDVYVDRVRAIEAMVGNVQSADWREKSKD</sequence>
<proteinExistence type="predicted"/>
<accession>A0A3M7S761</accession>
<organism evidence="1 2">
    <name type="scientific">Brachionus plicatilis</name>
    <name type="common">Marine rotifer</name>
    <name type="synonym">Brachionus muelleri</name>
    <dbReference type="NCBI Taxonomy" id="10195"/>
    <lineage>
        <taxon>Eukaryota</taxon>
        <taxon>Metazoa</taxon>
        <taxon>Spiralia</taxon>
        <taxon>Gnathifera</taxon>
        <taxon>Rotifera</taxon>
        <taxon>Eurotatoria</taxon>
        <taxon>Monogononta</taxon>
        <taxon>Pseudotrocha</taxon>
        <taxon>Ploima</taxon>
        <taxon>Brachionidae</taxon>
        <taxon>Brachionus</taxon>
    </lineage>
</organism>
<evidence type="ECO:0000313" key="2">
    <source>
        <dbReference type="Proteomes" id="UP000276133"/>
    </source>
</evidence>
<keyword evidence="2" id="KW-1185">Reference proteome</keyword>
<dbReference type="Proteomes" id="UP000276133">
    <property type="component" value="Unassembled WGS sequence"/>
</dbReference>
<protein>
    <submittedName>
        <fullName evidence="1">Uncharacterized protein</fullName>
    </submittedName>
</protein>
<comment type="caution">
    <text evidence="1">The sequence shown here is derived from an EMBL/GenBank/DDBJ whole genome shotgun (WGS) entry which is preliminary data.</text>
</comment>
<dbReference type="EMBL" id="REGN01001908">
    <property type="protein sequence ID" value="RNA31673.1"/>
    <property type="molecule type" value="Genomic_DNA"/>
</dbReference>
<gene>
    <name evidence="1" type="ORF">BpHYR1_041727</name>
</gene>
<dbReference type="AlphaFoldDB" id="A0A3M7S761"/>
<name>A0A3M7S761_BRAPC</name>
<evidence type="ECO:0000313" key="1">
    <source>
        <dbReference type="EMBL" id="RNA31673.1"/>
    </source>
</evidence>